<proteinExistence type="predicted"/>
<comment type="caution">
    <text evidence="1">The sequence shown here is derived from an EMBL/GenBank/DDBJ whole genome shotgun (WGS) entry which is preliminary data.</text>
</comment>
<accession>A0ABR8SW67</accession>
<dbReference type="Proteomes" id="UP000608071">
    <property type="component" value="Unassembled WGS sequence"/>
</dbReference>
<name>A0ABR8SW67_9BACL</name>
<dbReference type="EMBL" id="JACSQL010000002">
    <property type="protein sequence ID" value="MBD7967746.1"/>
    <property type="molecule type" value="Genomic_DNA"/>
</dbReference>
<protein>
    <submittedName>
        <fullName evidence="1">Uncharacterized protein</fullName>
    </submittedName>
</protein>
<evidence type="ECO:0000313" key="2">
    <source>
        <dbReference type="Proteomes" id="UP000608071"/>
    </source>
</evidence>
<organism evidence="1 2">
    <name type="scientific">Paenibacillus gallinarum</name>
    <dbReference type="NCBI Taxonomy" id="2762232"/>
    <lineage>
        <taxon>Bacteria</taxon>
        <taxon>Bacillati</taxon>
        <taxon>Bacillota</taxon>
        <taxon>Bacilli</taxon>
        <taxon>Bacillales</taxon>
        <taxon>Paenibacillaceae</taxon>
        <taxon>Paenibacillus</taxon>
    </lineage>
</organism>
<sequence length="77" mass="8579">MNNKLTNAALEKQVCLSNIAQFEARIAGLEQTKAELKNYGHVQGWITEEELNKSIDSDKAAIEGIKKIMAEIDESLM</sequence>
<reference evidence="1 2" key="1">
    <citation type="submission" date="2020-08" db="EMBL/GenBank/DDBJ databases">
        <title>A Genomic Blueprint of the Chicken Gut Microbiome.</title>
        <authorList>
            <person name="Gilroy R."/>
            <person name="Ravi A."/>
            <person name="Getino M."/>
            <person name="Pursley I."/>
            <person name="Horton D.L."/>
            <person name="Alikhan N.-F."/>
            <person name="Baker D."/>
            <person name="Gharbi K."/>
            <person name="Hall N."/>
            <person name="Watson M."/>
            <person name="Adriaenssens E.M."/>
            <person name="Foster-Nyarko E."/>
            <person name="Jarju S."/>
            <person name="Secka A."/>
            <person name="Antonio M."/>
            <person name="Oren A."/>
            <person name="Chaudhuri R."/>
            <person name="La Ragione R.M."/>
            <person name="Hildebrand F."/>
            <person name="Pallen M.J."/>
        </authorList>
    </citation>
    <scope>NUCLEOTIDE SEQUENCE [LARGE SCALE GENOMIC DNA]</scope>
    <source>
        <strain evidence="1 2">Sa2BVA9</strain>
    </source>
</reference>
<evidence type="ECO:0000313" key="1">
    <source>
        <dbReference type="EMBL" id="MBD7967746.1"/>
    </source>
</evidence>
<dbReference type="RefSeq" id="WP_191798987.1">
    <property type="nucleotide sequence ID" value="NZ_JACSQL010000002.1"/>
</dbReference>
<keyword evidence="2" id="KW-1185">Reference proteome</keyword>
<gene>
    <name evidence="1" type="ORF">H9647_06710</name>
</gene>